<sequence>MVNQAEQQVSSVIANGHAPQAAELAEKSERIAAFLDRHGYSALLLSRHENIAWATAGQVEARVALGSEAAVTSLLITREGRKYYLAPENEGPRLAAEEFAGLDYEPVLYPWYESAAPHLKKLTGGKSFASDAATADATQVNLGSLRAPLLPTEINRLRALGRDTADATVSVLESLEPGVTEYEMAARTSAALLERGIAPTVLLMGTDDRIRKYKHAVPRKGVLEHYGMVNLCARKWGLVVSITRFVHFGSVPKELAASFTHAAQINAELLHATRPGATSAAIFAVAKKAYAAAGVPEEIERHHQGGPCGYVERDWVITPHGEQTVALPQAFAYNPSLRGAKAEDTVLVTKDGVEVLTGTPSLPVIESEVGGKIYRAAGVLVK</sequence>
<reference evidence="2 3" key="1">
    <citation type="submission" date="2020-08" db="EMBL/GenBank/DDBJ databases">
        <title>Genomic Encyclopedia of Type Strains, Phase IV (KMG-IV): sequencing the most valuable type-strain genomes for metagenomic binning, comparative biology and taxonomic classification.</title>
        <authorList>
            <person name="Goeker M."/>
        </authorList>
    </citation>
    <scope>NUCLEOTIDE SEQUENCE [LARGE SCALE GENOMIC DNA]</scope>
    <source>
        <strain evidence="2 3">DSM 103733</strain>
    </source>
</reference>
<evidence type="ECO:0000259" key="1">
    <source>
        <dbReference type="Pfam" id="PF00557"/>
    </source>
</evidence>
<name>A0A841K3H1_9BACT</name>
<comment type="caution">
    <text evidence="2">The sequence shown here is derived from an EMBL/GenBank/DDBJ whole genome shotgun (WGS) entry which is preliminary data.</text>
</comment>
<protein>
    <submittedName>
        <fullName evidence="2">Antitoxin VapB</fullName>
    </submittedName>
</protein>
<dbReference type="InterPro" id="IPR000994">
    <property type="entry name" value="Pept_M24"/>
</dbReference>
<dbReference type="EMBL" id="JACHEK010000012">
    <property type="protein sequence ID" value="MBB6147107.1"/>
    <property type="molecule type" value="Genomic_DNA"/>
</dbReference>
<dbReference type="Proteomes" id="UP000538666">
    <property type="component" value="Unassembled WGS sequence"/>
</dbReference>
<dbReference type="InterPro" id="IPR050659">
    <property type="entry name" value="Peptidase_M24B"/>
</dbReference>
<organism evidence="2 3">
    <name type="scientific">Silvibacterium bohemicum</name>
    <dbReference type="NCBI Taxonomy" id="1577686"/>
    <lineage>
        <taxon>Bacteria</taxon>
        <taxon>Pseudomonadati</taxon>
        <taxon>Acidobacteriota</taxon>
        <taxon>Terriglobia</taxon>
        <taxon>Terriglobales</taxon>
        <taxon>Acidobacteriaceae</taxon>
        <taxon>Silvibacterium</taxon>
    </lineage>
</organism>
<dbReference type="SUPFAM" id="SSF53092">
    <property type="entry name" value="Creatinase/prolidase N-terminal domain"/>
    <property type="match status" value="1"/>
</dbReference>
<gene>
    <name evidence="2" type="ORF">HNQ77_005092</name>
</gene>
<dbReference type="InterPro" id="IPR036005">
    <property type="entry name" value="Creatinase/aminopeptidase-like"/>
</dbReference>
<dbReference type="InterPro" id="IPR029149">
    <property type="entry name" value="Creatin/AminoP/Spt16_N"/>
</dbReference>
<dbReference type="Gene3D" id="3.90.230.10">
    <property type="entry name" value="Creatinase/methionine aminopeptidase superfamily"/>
    <property type="match status" value="1"/>
</dbReference>
<evidence type="ECO:0000313" key="2">
    <source>
        <dbReference type="EMBL" id="MBB6147107.1"/>
    </source>
</evidence>
<keyword evidence="3" id="KW-1185">Reference proteome</keyword>
<dbReference type="SUPFAM" id="SSF55920">
    <property type="entry name" value="Creatinase/aminopeptidase"/>
    <property type="match status" value="1"/>
</dbReference>
<dbReference type="RefSeq" id="WP_050059951.1">
    <property type="nucleotide sequence ID" value="NZ_JACHEK010000012.1"/>
</dbReference>
<dbReference type="Gene3D" id="3.40.350.10">
    <property type="entry name" value="Creatinase/prolidase N-terminal domain"/>
    <property type="match status" value="1"/>
</dbReference>
<feature type="domain" description="Peptidase M24" evidence="1">
    <location>
        <begin position="157"/>
        <end position="350"/>
    </location>
</feature>
<dbReference type="AlphaFoldDB" id="A0A841K3H1"/>
<dbReference type="PANTHER" id="PTHR46112">
    <property type="entry name" value="AMINOPEPTIDASE"/>
    <property type="match status" value="1"/>
</dbReference>
<evidence type="ECO:0000313" key="3">
    <source>
        <dbReference type="Proteomes" id="UP000538666"/>
    </source>
</evidence>
<dbReference type="CDD" id="cd01066">
    <property type="entry name" value="APP_MetAP"/>
    <property type="match status" value="1"/>
</dbReference>
<dbReference type="PANTHER" id="PTHR46112:SF2">
    <property type="entry name" value="XAA-PRO AMINOPEPTIDASE P-RELATED"/>
    <property type="match status" value="1"/>
</dbReference>
<accession>A0A841K3H1</accession>
<proteinExistence type="predicted"/>
<dbReference type="Pfam" id="PF00557">
    <property type="entry name" value="Peptidase_M24"/>
    <property type="match status" value="1"/>
</dbReference>